<proteinExistence type="predicted"/>
<feature type="domain" description="Zinc-ribbon" evidence="2">
    <location>
        <begin position="3"/>
        <end position="24"/>
    </location>
</feature>
<dbReference type="AlphaFoldDB" id="A0AAJ2NQ49"/>
<accession>A0AAJ2NQ49</accession>
<sequence length="593" mass="66425">MVCKNCGAALKQDATVCPSCGTEVDETAAAVALEYEEPEHRPPSETAPPKKSKKKAIIITSAVAVLLMGFAALAFGMGLFMSDKQRFLYAEYKSFEQLSEELQNKYGEDLAFNELTVSNPSRSEVTLSGMLNMDAATYDPDLDMIQTILNSSSITMTQEMDPVVNQAFYELGLNIQQTDALTIEMIQSNEQMGLKVPFLYDEYFYINLDQYGDFMRMFDPFYDGIESLESAQYSLEDYKLSEAEQEALQSRYSTFFMDSLKDEYFTDNGKVDYEHSDTTLSLRELVMELSPEEASAFSNEFFEFVAADDELHQLIAERIVMTGDAETFEQFIDLEEFNVETIQADIKEVFEDLKADAANLQFPNGFTSTILVDNSNIVVNRQINTAISTKNTNEAGSLMVETRNVELDTNEVDRAAVITFAPEGQQDSELNVAYTNLIGAGDGSRTEDMNLNVSIQEFGTTSEPFSLSMQSEFFGLGTGEQQVERTFAVMSNDISTMEPLLTGTLNQEKDINLKDETASYKYDFTIDLNDQFENGSLSVVVESDSTIIEEVSLPTLDGDEGINIVELTQMDMMQITQDIEMRLGQLMYELGLF</sequence>
<dbReference type="Proteomes" id="UP001285636">
    <property type="component" value="Unassembled WGS sequence"/>
</dbReference>
<name>A0AAJ2NQ49_ALKPS</name>
<feature type="transmembrane region" description="Helical" evidence="1">
    <location>
        <begin position="56"/>
        <end position="81"/>
    </location>
</feature>
<evidence type="ECO:0000256" key="1">
    <source>
        <dbReference type="SAM" id="Phobius"/>
    </source>
</evidence>
<dbReference type="InterPro" id="IPR026870">
    <property type="entry name" value="Zinc_ribbon_dom"/>
</dbReference>
<organism evidence="3 4">
    <name type="scientific">Alkalihalophilus pseudofirmus</name>
    <name type="common">Bacillus pseudofirmus</name>
    <dbReference type="NCBI Taxonomy" id="79885"/>
    <lineage>
        <taxon>Bacteria</taxon>
        <taxon>Bacillati</taxon>
        <taxon>Bacillota</taxon>
        <taxon>Bacilli</taxon>
        <taxon>Bacillales</taxon>
        <taxon>Bacillaceae</taxon>
        <taxon>Alkalihalophilus</taxon>
    </lineage>
</organism>
<evidence type="ECO:0000259" key="2">
    <source>
        <dbReference type="Pfam" id="PF13240"/>
    </source>
</evidence>
<gene>
    <name evidence="3" type="ORF">RYX45_14705</name>
</gene>
<dbReference type="RefSeq" id="WP_323467215.1">
    <property type="nucleotide sequence ID" value="NZ_CP144224.1"/>
</dbReference>
<dbReference type="Pfam" id="PF13240">
    <property type="entry name" value="Zn_Ribbon_1"/>
    <property type="match status" value="1"/>
</dbReference>
<protein>
    <submittedName>
        <fullName evidence="3">DUF6583 family protein</fullName>
    </submittedName>
</protein>
<evidence type="ECO:0000313" key="3">
    <source>
        <dbReference type="EMBL" id="MDV2886438.1"/>
    </source>
</evidence>
<reference evidence="3" key="1">
    <citation type="submission" date="2023-10" db="EMBL/GenBank/DDBJ databases">
        <title>Screening of Alkalihalophilus pseudofirmusBZ-TG-HK211 and Its Alleviation of Salt Stress on Rapeseed Growth.</title>
        <authorList>
            <person name="Zhao B."/>
            <person name="Guo T."/>
        </authorList>
    </citation>
    <scope>NUCLEOTIDE SEQUENCE</scope>
    <source>
        <strain evidence="3">BZ-TG-HK211</strain>
    </source>
</reference>
<dbReference type="EMBL" id="JAWJAY010000003">
    <property type="protein sequence ID" value="MDV2886438.1"/>
    <property type="molecule type" value="Genomic_DNA"/>
</dbReference>
<comment type="caution">
    <text evidence="3">The sequence shown here is derived from an EMBL/GenBank/DDBJ whole genome shotgun (WGS) entry which is preliminary data.</text>
</comment>
<keyword evidence="1" id="KW-0812">Transmembrane</keyword>
<evidence type="ECO:0000313" key="4">
    <source>
        <dbReference type="Proteomes" id="UP001285636"/>
    </source>
</evidence>
<keyword evidence="1" id="KW-1133">Transmembrane helix</keyword>
<keyword evidence="1" id="KW-0472">Membrane</keyword>